<dbReference type="EMBL" id="UOFE01000013">
    <property type="protein sequence ID" value="VAW51174.1"/>
    <property type="molecule type" value="Genomic_DNA"/>
</dbReference>
<feature type="transmembrane region" description="Helical" evidence="1">
    <location>
        <begin position="27"/>
        <end position="45"/>
    </location>
</feature>
<accession>A0A3B0X5G7</accession>
<feature type="transmembrane region" description="Helical" evidence="1">
    <location>
        <begin position="145"/>
        <end position="166"/>
    </location>
</feature>
<evidence type="ECO:0000313" key="2">
    <source>
        <dbReference type="EMBL" id="VAW51174.1"/>
    </source>
</evidence>
<feature type="transmembrane region" description="Helical" evidence="1">
    <location>
        <begin position="113"/>
        <end position="133"/>
    </location>
</feature>
<proteinExistence type="predicted"/>
<organism evidence="2">
    <name type="scientific">hydrothermal vent metagenome</name>
    <dbReference type="NCBI Taxonomy" id="652676"/>
    <lineage>
        <taxon>unclassified sequences</taxon>
        <taxon>metagenomes</taxon>
        <taxon>ecological metagenomes</taxon>
    </lineage>
</organism>
<sequence length="168" mass="18877">MSDLQKLLSMLLLKAAPQDMPYSVQKTAQMAMAYLFSGIIVLQTTLNPESILAGLLLGFFVQYGFVYIVLKALDRKPRFMQSFYAILGVGVIFNIMSWPIFSVMADELSNDDLKSSMSLLFLMLISWEVLVKAHIFRHALDMKMFGAMALSFSLFFISVALSQLLVPV</sequence>
<dbReference type="AlphaFoldDB" id="A0A3B0X5G7"/>
<evidence type="ECO:0000256" key="1">
    <source>
        <dbReference type="SAM" id="Phobius"/>
    </source>
</evidence>
<keyword evidence="1" id="KW-0472">Membrane</keyword>
<reference evidence="2" key="1">
    <citation type="submission" date="2018-06" db="EMBL/GenBank/DDBJ databases">
        <authorList>
            <person name="Zhirakovskaya E."/>
        </authorList>
    </citation>
    <scope>NUCLEOTIDE SEQUENCE</scope>
</reference>
<protein>
    <recommendedName>
        <fullName evidence="3">Yip1 domain-containing protein</fullName>
    </recommendedName>
</protein>
<feature type="transmembrane region" description="Helical" evidence="1">
    <location>
        <begin position="51"/>
        <end position="70"/>
    </location>
</feature>
<feature type="transmembrane region" description="Helical" evidence="1">
    <location>
        <begin position="82"/>
        <end position="101"/>
    </location>
</feature>
<keyword evidence="1" id="KW-0812">Transmembrane</keyword>
<evidence type="ECO:0008006" key="3">
    <source>
        <dbReference type="Google" id="ProtNLM"/>
    </source>
</evidence>
<gene>
    <name evidence="2" type="ORF">MNBD_GAMMA05-1028</name>
</gene>
<name>A0A3B0X5G7_9ZZZZ</name>
<keyword evidence="1" id="KW-1133">Transmembrane helix</keyword>